<dbReference type="SUPFAM" id="SSF55961">
    <property type="entry name" value="Bet v1-like"/>
    <property type="match status" value="1"/>
</dbReference>
<dbReference type="InterPro" id="IPR019587">
    <property type="entry name" value="Polyketide_cyclase/dehydratase"/>
</dbReference>
<gene>
    <name evidence="1" type="ORF">FDO65_12075</name>
</gene>
<dbReference type="InterPro" id="IPR023393">
    <property type="entry name" value="START-like_dom_sf"/>
</dbReference>
<dbReference type="RefSeq" id="WP_137449977.1">
    <property type="nucleotide sequence ID" value="NZ_SZZH01000003.1"/>
</dbReference>
<dbReference type="EMBL" id="SZZH01000003">
    <property type="protein sequence ID" value="TKV58314.1"/>
    <property type="molecule type" value="Genomic_DNA"/>
</dbReference>
<dbReference type="AlphaFoldDB" id="A0A4U6QDR0"/>
<dbReference type="Pfam" id="PF10604">
    <property type="entry name" value="Polyketide_cyc2"/>
    <property type="match status" value="1"/>
</dbReference>
<evidence type="ECO:0000313" key="1">
    <source>
        <dbReference type="EMBL" id="TKV58314.1"/>
    </source>
</evidence>
<dbReference type="Gene3D" id="3.30.530.20">
    <property type="match status" value="1"/>
</dbReference>
<protein>
    <submittedName>
        <fullName evidence="1">SRPBCC family protein</fullName>
    </submittedName>
</protein>
<dbReference type="OrthoDB" id="4483486at2"/>
<sequence>MARDTRIVNARPPDVWAVLANGWLYPSWVVGASRMRKVAADWPDVGAELHHSVGTWPLLIDDTTTVLISRPPHLLRLRVRAWPGGEAEVELQLHPVSGRPDQTEIVMFEYPKQGPGHWIPKPLVDLALHPRNRETLQRLAYLAEGRPDPGEQAAS</sequence>
<reference evidence="1 2" key="1">
    <citation type="submission" date="2019-05" db="EMBL/GenBank/DDBJ databases">
        <title>Nakamurella sp. N5BH11, whole genome shotgun sequence.</title>
        <authorList>
            <person name="Tuo L."/>
        </authorList>
    </citation>
    <scope>NUCLEOTIDE SEQUENCE [LARGE SCALE GENOMIC DNA]</scope>
    <source>
        <strain evidence="1 2">N5BH11</strain>
    </source>
</reference>
<keyword evidence="2" id="KW-1185">Reference proteome</keyword>
<organism evidence="1 2">
    <name type="scientific">Nakamurella flava</name>
    <dbReference type="NCBI Taxonomy" id="2576308"/>
    <lineage>
        <taxon>Bacteria</taxon>
        <taxon>Bacillati</taxon>
        <taxon>Actinomycetota</taxon>
        <taxon>Actinomycetes</taxon>
        <taxon>Nakamurellales</taxon>
        <taxon>Nakamurellaceae</taxon>
        <taxon>Nakamurella</taxon>
    </lineage>
</organism>
<evidence type="ECO:0000313" key="2">
    <source>
        <dbReference type="Proteomes" id="UP000306985"/>
    </source>
</evidence>
<proteinExistence type="predicted"/>
<dbReference type="Proteomes" id="UP000306985">
    <property type="component" value="Unassembled WGS sequence"/>
</dbReference>
<dbReference type="CDD" id="cd07812">
    <property type="entry name" value="SRPBCC"/>
    <property type="match status" value="1"/>
</dbReference>
<comment type="caution">
    <text evidence="1">The sequence shown here is derived from an EMBL/GenBank/DDBJ whole genome shotgun (WGS) entry which is preliminary data.</text>
</comment>
<accession>A0A4U6QDR0</accession>
<name>A0A4U6QDR0_9ACTN</name>